<dbReference type="AlphaFoldDB" id="A0A119HFR4"/>
<dbReference type="EMBL" id="LPHD01000049">
    <property type="protein sequence ID" value="KWA84332.1"/>
    <property type="molecule type" value="Genomic_DNA"/>
</dbReference>
<evidence type="ECO:0000313" key="2">
    <source>
        <dbReference type="Proteomes" id="UP000060630"/>
    </source>
</evidence>
<organism evidence="1 2">
    <name type="scientific">Burkholderia ubonensis</name>
    <dbReference type="NCBI Taxonomy" id="101571"/>
    <lineage>
        <taxon>Bacteria</taxon>
        <taxon>Pseudomonadati</taxon>
        <taxon>Pseudomonadota</taxon>
        <taxon>Betaproteobacteria</taxon>
        <taxon>Burkholderiales</taxon>
        <taxon>Burkholderiaceae</taxon>
        <taxon>Burkholderia</taxon>
        <taxon>Burkholderia cepacia complex</taxon>
    </lineage>
</organism>
<evidence type="ECO:0000313" key="1">
    <source>
        <dbReference type="EMBL" id="KWA84332.1"/>
    </source>
</evidence>
<dbReference type="RefSeq" id="WP_157657824.1">
    <property type="nucleotide sequence ID" value="NZ_LPHD01000049.1"/>
</dbReference>
<reference evidence="1 2" key="1">
    <citation type="submission" date="2015-11" db="EMBL/GenBank/DDBJ databases">
        <title>Expanding the genomic diversity of Burkholderia species for the development of highly accurate diagnostics.</title>
        <authorList>
            <person name="Sahl J."/>
            <person name="Keim P."/>
            <person name="Wagner D."/>
        </authorList>
    </citation>
    <scope>NUCLEOTIDE SEQUENCE [LARGE SCALE GENOMIC DNA]</scope>
    <source>
        <strain evidence="1 2">MSMB2087WGS</strain>
    </source>
</reference>
<dbReference type="Proteomes" id="UP000060630">
    <property type="component" value="Unassembled WGS sequence"/>
</dbReference>
<protein>
    <submittedName>
        <fullName evidence="1">Uncharacterized protein</fullName>
    </submittedName>
</protein>
<name>A0A119HFR4_9BURK</name>
<sequence length="75" mass="8748">MAKPMTRALRRHHVARLKRNRRFYYGNDLAKKPADLGMTVTTAARCSCAMCGNPRKFFLELTMQERRLFQDVGDE</sequence>
<accession>A0A119HFR4</accession>
<gene>
    <name evidence="1" type="ORF">WL29_23785</name>
</gene>
<comment type="caution">
    <text evidence="1">The sequence shown here is derived from an EMBL/GenBank/DDBJ whole genome shotgun (WGS) entry which is preliminary data.</text>
</comment>
<proteinExistence type="predicted"/>